<dbReference type="PANTHER" id="PTHR43798:SF14">
    <property type="entry name" value="SERINE HYDROLASE-LIKE PROTEIN DDB_G0286239"/>
    <property type="match status" value="1"/>
</dbReference>
<dbReference type="GO" id="GO:0016020">
    <property type="term" value="C:membrane"/>
    <property type="evidence" value="ECO:0007669"/>
    <property type="project" value="TreeGrafter"/>
</dbReference>
<evidence type="ECO:0000256" key="2">
    <source>
        <dbReference type="ARBA" id="ARBA00022801"/>
    </source>
</evidence>
<organism evidence="4 5">
    <name type="scientific">Diploptera punctata</name>
    <name type="common">Pacific beetle cockroach</name>
    <dbReference type="NCBI Taxonomy" id="6984"/>
    <lineage>
        <taxon>Eukaryota</taxon>
        <taxon>Metazoa</taxon>
        <taxon>Ecdysozoa</taxon>
        <taxon>Arthropoda</taxon>
        <taxon>Hexapoda</taxon>
        <taxon>Insecta</taxon>
        <taxon>Pterygota</taxon>
        <taxon>Neoptera</taxon>
        <taxon>Polyneoptera</taxon>
        <taxon>Dictyoptera</taxon>
        <taxon>Blattodea</taxon>
        <taxon>Blaberoidea</taxon>
        <taxon>Blaberidae</taxon>
        <taxon>Diplopterinae</taxon>
        <taxon>Diploptera</taxon>
    </lineage>
</organism>
<dbReference type="PANTHER" id="PTHR43798">
    <property type="entry name" value="MONOACYLGLYCEROL LIPASE"/>
    <property type="match status" value="1"/>
</dbReference>
<proteinExistence type="inferred from homology"/>
<keyword evidence="5" id="KW-1185">Reference proteome</keyword>
<dbReference type="GO" id="GO:0016787">
    <property type="term" value="F:hydrolase activity"/>
    <property type="evidence" value="ECO:0007669"/>
    <property type="project" value="UniProtKB-KW"/>
</dbReference>
<evidence type="ECO:0000256" key="1">
    <source>
        <dbReference type="ARBA" id="ARBA00008645"/>
    </source>
</evidence>
<dbReference type="Proteomes" id="UP001233999">
    <property type="component" value="Unassembled WGS sequence"/>
</dbReference>
<dbReference type="InterPro" id="IPR050266">
    <property type="entry name" value="AB_hydrolase_sf"/>
</dbReference>
<dbReference type="PRINTS" id="PR00111">
    <property type="entry name" value="ABHYDROLASE"/>
</dbReference>
<dbReference type="InterPro" id="IPR000639">
    <property type="entry name" value="Epox_hydrolase-like"/>
</dbReference>
<dbReference type="EMBL" id="JASPKZ010008881">
    <property type="protein sequence ID" value="KAJ9578411.1"/>
    <property type="molecule type" value="Genomic_DNA"/>
</dbReference>
<reference evidence="4" key="2">
    <citation type="submission" date="2023-05" db="EMBL/GenBank/DDBJ databases">
        <authorList>
            <person name="Fouks B."/>
        </authorList>
    </citation>
    <scope>NUCLEOTIDE SEQUENCE</scope>
    <source>
        <strain evidence="4">Stay&amp;Tobe</strain>
        <tissue evidence="4">Testes</tissue>
    </source>
</reference>
<evidence type="ECO:0000313" key="5">
    <source>
        <dbReference type="Proteomes" id="UP001233999"/>
    </source>
</evidence>
<dbReference type="AlphaFoldDB" id="A0AAD8E6B2"/>
<protein>
    <recommendedName>
        <fullName evidence="3">AB hydrolase-1 domain-containing protein</fullName>
    </recommendedName>
</protein>
<dbReference type="InterPro" id="IPR000073">
    <property type="entry name" value="AB_hydrolase_1"/>
</dbReference>
<evidence type="ECO:0000313" key="4">
    <source>
        <dbReference type="EMBL" id="KAJ9578411.1"/>
    </source>
</evidence>
<dbReference type="Pfam" id="PF00561">
    <property type="entry name" value="Abhydrolase_1"/>
    <property type="match status" value="1"/>
</dbReference>
<dbReference type="PRINTS" id="PR00412">
    <property type="entry name" value="EPOXHYDRLASE"/>
</dbReference>
<reference evidence="4" key="1">
    <citation type="journal article" date="2023" name="IScience">
        <title>Live-bearing cockroach genome reveals convergent evolutionary mechanisms linked to viviparity in insects and beyond.</title>
        <authorList>
            <person name="Fouks B."/>
            <person name="Harrison M.C."/>
            <person name="Mikhailova A.A."/>
            <person name="Marchal E."/>
            <person name="English S."/>
            <person name="Carruthers M."/>
            <person name="Jennings E.C."/>
            <person name="Chiamaka E.L."/>
            <person name="Frigard R.A."/>
            <person name="Pippel M."/>
            <person name="Attardo G.M."/>
            <person name="Benoit J.B."/>
            <person name="Bornberg-Bauer E."/>
            <person name="Tobe S.S."/>
        </authorList>
    </citation>
    <scope>NUCLEOTIDE SEQUENCE</scope>
    <source>
        <strain evidence="4">Stay&amp;Tobe</strain>
    </source>
</reference>
<feature type="domain" description="AB hydrolase-1" evidence="3">
    <location>
        <begin position="48"/>
        <end position="301"/>
    </location>
</feature>
<dbReference type="Gene3D" id="3.40.50.1820">
    <property type="entry name" value="alpha/beta hydrolase"/>
    <property type="match status" value="1"/>
</dbReference>
<sequence length="319" mass="36064">MDTNKECISLEAVDNQANKALIPQAKELKFIVPWGHVAGKAWGDPCSYPILCLHGIQDNAGTFDLLIPQLPRTFYYVCIDLPGHGYSSPFPEGISLDFTDYVLMLVRVMNNLNWETCYVMGHSLGGQLAVYLCGLWPERVKKLILIDAVVPAALETKQFLSRHKHLLDHIFNSEEKFSTNNIPNYTYDEALTRIISNRRSELSLEGGKSLITRSLFKNDLGGYRFTTDQRLKVGLWSGLNETQQQQILDNVKCPVLAVLTDIPKLAQIWRSAKLALQFFSSKPNFTRVDVEGNHDVHLNNPERIAPIVSKFLTTWKSSL</sequence>
<dbReference type="InterPro" id="IPR029058">
    <property type="entry name" value="AB_hydrolase_fold"/>
</dbReference>
<accession>A0AAD8E6B2</accession>
<dbReference type="SUPFAM" id="SSF53474">
    <property type="entry name" value="alpha/beta-Hydrolases"/>
    <property type="match status" value="1"/>
</dbReference>
<comment type="caution">
    <text evidence="4">The sequence shown here is derived from an EMBL/GenBank/DDBJ whole genome shotgun (WGS) entry which is preliminary data.</text>
</comment>
<evidence type="ECO:0000259" key="3">
    <source>
        <dbReference type="Pfam" id="PF00561"/>
    </source>
</evidence>
<name>A0AAD8E6B2_DIPPU</name>
<keyword evidence="2" id="KW-0378">Hydrolase</keyword>
<comment type="similarity">
    <text evidence="1">Belongs to the AB hydrolase superfamily.</text>
</comment>
<gene>
    <name evidence="4" type="ORF">L9F63_005369</name>
</gene>